<dbReference type="AlphaFoldDB" id="A0AAD3XZ13"/>
<keyword evidence="2" id="KW-1185">Reference proteome</keyword>
<dbReference type="EMBL" id="BSYO01000023">
    <property type="protein sequence ID" value="GMH21241.1"/>
    <property type="molecule type" value="Genomic_DNA"/>
</dbReference>
<accession>A0AAD3XZ13</accession>
<dbReference type="Proteomes" id="UP001279734">
    <property type="component" value="Unassembled WGS sequence"/>
</dbReference>
<name>A0AAD3XZ13_NEPGR</name>
<sequence length="211" mass="23025">MGGVCHPRAAAEMHPKFLMEEVQQGGCCVAALWEVHRDFDANCICFVLYCWMRLGPGVKVSVVLVLLCSTVEDGLLGLGLWSILASICLRIALYLSAEWASTSAGVCWSPVGHALGLHCGNSEWKLHFLLNYILILDDFVELRGYKCDGICRFVPLVCYGSAAKIGLLKQECSGLRWLDSVVNEWSLVGPGGLLDGAFMLLIFLRSCPVVG</sequence>
<evidence type="ECO:0000313" key="2">
    <source>
        <dbReference type="Proteomes" id="UP001279734"/>
    </source>
</evidence>
<gene>
    <name evidence="1" type="ORF">Nepgr_023083</name>
</gene>
<proteinExistence type="predicted"/>
<evidence type="ECO:0000313" key="1">
    <source>
        <dbReference type="EMBL" id="GMH21241.1"/>
    </source>
</evidence>
<organism evidence="1 2">
    <name type="scientific">Nepenthes gracilis</name>
    <name type="common">Slender pitcher plant</name>
    <dbReference type="NCBI Taxonomy" id="150966"/>
    <lineage>
        <taxon>Eukaryota</taxon>
        <taxon>Viridiplantae</taxon>
        <taxon>Streptophyta</taxon>
        <taxon>Embryophyta</taxon>
        <taxon>Tracheophyta</taxon>
        <taxon>Spermatophyta</taxon>
        <taxon>Magnoliopsida</taxon>
        <taxon>eudicotyledons</taxon>
        <taxon>Gunneridae</taxon>
        <taxon>Pentapetalae</taxon>
        <taxon>Caryophyllales</taxon>
        <taxon>Nepenthaceae</taxon>
        <taxon>Nepenthes</taxon>
    </lineage>
</organism>
<comment type="caution">
    <text evidence="1">The sequence shown here is derived from an EMBL/GenBank/DDBJ whole genome shotgun (WGS) entry which is preliminary data.</text>
</comment>
<protein>
    <submittedName>
        <fullName evidence="1">Uncharacterized protein</fullName>
    </submittedName>
</protein>
<reference evidence="1" key="1">
    <citation type="submission" date="2023-05" db="EMBL/GenBank/DDBJ databases">
        <title>Nepenthes gracilis genome sequencing.</title>
        <authorList>
            <person name="Fukushima K."/>
        </authorList>
    </citation>
    <scope>NUCLEOTIDE SEQUENCE</scope>
    <source>
        <strain evidence="1">SING2019-196</strain>
    </source>
</reference>